<dbReference type="EMBL" id="LR778301">
    <property type="protein sequence ID" value="CAB1369396.1"/>
    <property type="molecule type" value="Genomic_DNA"/>
</dbReference>
<protein>
    <recommendedName>
        <fullName evidence="3">Phosphoglycerate mutase</fullName>
    </recommendedName>
</protein>
<reference evidence="1 2" key="1">
    <citation type="submission" date="2020-03" db="EMBL/GenBank/DDBJ databases">
        <authorList>
            <consortium name="Genoscope - CEA"/>
            <person name="William W."/>
        </authorList>
    </citation>
    <scope>NUCLEOTIDE SEQUENCE [LARGE SCALE GENOMIC DNA]</scope>
    <source>
        <strain evidence="2">DSM 16959</strain>
    </source>
</reference>
<dbReference type="KEGG" id="doe:DENOEST_2231"/>
<accession>A0A6S6Y2G0</accession>
<sequence>MRITFVIPGLLWPRQALLDTLTDLPLPALESLLGRARHGTPPPSPQHYWQSAFSLDRWAAAPLRRLGLGLEDDGRTWLCADPVHLQLGRQSALLGDPADLALEFEEARQLHASLAPLFDSMGELCFDGPNTWHLALSAPPPQVPEQLPVGASAVALLPEGPTARPWRRLLNEVQMSLHGHQVNQLRTAAGKPTIDSLALWGAGSRPQARRRPFNHLWSDDPLIWGLGHLGNIATRNLPASFETARRAVCIHYDGLIGPSRLHDAMAWREALARLESQWLAPALHHRAVDSIELLAWGEAGAIQLTLDAWQRRKFWRHPLPLAELVIPQADEPQRS</sequence>
<keyword evidence="2" id="KW-1185">Reference proteome</keyword>
<evidence type="ECO:0000313" key="1">
    <source>
        <dbReference type="EMBL" id="CAB1369396.1"/>
    </source>
</evidence>
<gene>
    <name evidence="1" type="ORF">DENOEST_2231</name>
</gene>
<evidence type="ECO:0000313" key="2">
    <source>
        <dbReference type="Proteomes" id="UP000515733"/>
    </source>
</evidence>
<dbReference type="PIRSF" id="PIRSF015283">
    <property type="entry name" value="Regulatory_RpfE"/>
    <property type="match status" value="1"/>
</dbReference>
<organism evidence="1 2">
    <name type="scientific">Denitratisoma oestradiolicum</name>
    <dbReference type="NCBI Taxonomy" id="311182"/>
    <lineage>
        <taxon>Bacteria</taxon>
        <taxon>Pseudomonadati</taxon>
        <taxon>Pseudomonadota</taxon>
        <taxon>Betaproteobacteria</taxon>
        <taxon>Nitrosomonadales</taxon>
        <taxon>Sterolibacteriaceae</taxon>
        <taxon>Denitratisoma</taxon>
    </lineage>
</organism>
<dbReference type="InterPro" id="IPR016631">
    <property type="entry name" value="Regulatory_RpfE"/>
</dbReference>
<dbReference type="RefSeq" id="WP_145770937.1">
    <property type="nucleotide sequence ID" value="NZ_LR778301.1"/>
</dbReference>
<dbReference type="AlphaFoldDB" id="A0A6S6Y2G0"/>
<name>A0A6S6Y2G0_9PROT</name>
<proteinExistence type="predicted"/>
<dbReference type="OrthoDB" id="5295974at2"/>
<evidence type="ECO:0008006" key="3">
    <source>
        <dbReference type="Google" id="ProtNLM"/>
    </source>
</evidence>
<dbReference type="Proteomes" id="UP000515733">
    <property type="component" value="Chromosome"/>
</dbReference>